<dbReference type="PROSITE" id="PS50977">
    <property type="entry name" value="HTH_TETR_2"/>
    <property type="match status" value="1"/>
</dbReference>
<evidence type="ECO:0000256" key="2">
    <source>
        <dbReference type="PROSITE-ProRule" id="PRU00335"/>
    </source>
</evidence>
<comment type="caution">
    <text evidence="4">The sequence shown here is derived from an EMBL/GenBank/DDBJ whole genome shotgun (WGS) entry which is preliminary data.</text>
</comment>
<dbReference type="PANTHER" id="PTHR43479">
    <property type="entry name" value="ACREF/ENVCD OPERON REPRESSOR-RELATED"/>
    <property type="match status" value="1"/>
</dbReference>
<dbReference type="InterPro" id="IPR050624">
    <property type="entry name" value="HTH-type_Tx_Regulator"/>
</dbReference>
<evidence type="ECO:0000313" key="4">
    <source>
        <dbReference type="EMBL" id="HIQ67693.1"/>
    </source>
</evidence>
<dbReference type="Proteomes" id="UP000886796">
    <property type="component" value="Unassembled WGS sequence"/>
</dbReference>
<feature type="DNA-binding region" description="H-T-H motif" evidence="2">
    <location>
        <begin position="26"/>
        <end position="45"/>
    </location>
</feature>
<dbReference type="EMBL" id="DVFK01000061">
    <property type="protein sequence ID" value="HIQ67693.1"/>
    <property type="molecule type" value="Genomic_DNA"/>
</dbReference>
<reference evidence="4" key="2">
    <citation type="journal article" date="2021" name="PeerJ">
        <title>Extensive microbial diversity within the chicken gut microbiome revealed by metagenomics and culture.</title>
        <authorList>
            <person name="Gilroy R."/>
            <person name="Ravi A."/>
            <person name="Getino M."/>
            <person name="Pursley I."/>
            <person name="Horton D.L."/>
            <person name="Alikhan N.F."/>
            <person name="Baker D."/>
            <person name="Gharbi K."/>
            <person name="Hall N."/>
            <person name="Watson M."/>
            <person name="Adriaenssens E.M."/>
            <person name="Foster-Nyarko E."/>
            <person name="Jarju S."/>
            <person name="Secka A."/>
            <person name="Antonio M."/>
            <person name="Oren A."/>
            <person name="Chaudhuri R.R."/>
            <person name="La Ragione R."/>
            <person name="Hildebrand F."/>
            <person name="Pallen M.J."/>
        </authorList>
    </citation>
    <scope>NUCLEOTIDE SEQUENCE</scope>
    <source>
        <strain evidence="4">13361</strain>
    </source>
</reference>
<dbReference type="GO" id="GO:0003677">
    <property type="term" value="F:DNA binding"/>
    <property type="evidence" value="ECO:0007669"/>
    <property type="project" value="UniProtKB-UniRule"/>
</dbReference>
<feature type="domain" description="HTH tetR-type" evidence="3">
    <location>
        <begin position="3"/>
        <end position="63"/>
    </location>
</feature>
<accession>A0A9D0Z4I0</accession>
<organism evidence="4 5">
    <name type="scientific">Candidatus Faecousia excrementigallinarum</name>
    <dbReference type="NCBI Taxonomy" id="2840806"/>
    <lineage>
        <taxon>Bacteria</taxon>
        <taxon>Bacillati</taxon>
        <taxon>Bacillota</taxon>
        <taxon>Clostridia</taxon>
        <taxon>Eubacteriales</taxon>
        <taxon>Oscillospiraceae</taxon>
        <taxon>Faecousia</taxon>
    </lineage>
</organism>
<dbReference type="Pfam" id="PF00440">
    <property type="entry name" value="TetR_N"/>
    <property type="match status" value="1"/>
</dbReference>
<keyword evidence="1 2" id="KW-0238">DNA-binding</keyword>
<dbReference type="AlphaFoldDB" id="A0A9D0Z4I0"/>
<dbReference type="Pfam" id="PF14278">
    <property type="entry name" value="TetR_C_8"/>
    <property type="match status" value="1"/>
</dbReference>
<dbReference type="PANTHER" id="PTHR43479:SF11">
    <property type="entry name" value="ACREF_ENVCD OPERON REPRESSOR-RELATED"/>
    <property type="match status" value="1"/>
</dbReference>
<dbReference type="InterPro" id="IPR001647">
    <property type="entry name" value="HTH_TetR"/>
</dbReference>
<dbReference type="InterPro" id="IPR039532">
    <property type="entry name" value="TetR_C_Firmicutes"/>
</dbReference>
<reference evidence="4" key="1">
    <citation type="submission" date="2020-10" db="EMBL/GenBank/DDBJ databases">
        <authorList>
            <person name="Gilroy R."/>
        </authorList>
    </citation>
    <scope>NUCLEOTIDE SEQUENCE</scope>
    <source>
        <strain evidence="4">13361</strain>
    </source>
</reference>
<dbReference type="SUPFAM" id="SSF46689">
    <property type="entry name" value="Homeodomain-like"/>
    <property type="match status" value="1"/>
</dbReference>
<proteinExistence type="predicted"/>
<evidence type="ECO:0000259" key="3">
    <source>
        <dbReference type="PROSITE" id="PS50977"/>
    </source>
</evidence>
<name>A0A9D0Z4I0_9FIRM</name>
<dbReference type="Gene3D" id="1.10.357.10">
    <property type="entry name" value="Tetracycline Repressor, domain 2"/>
    <property type="match status" value="1"/>
</dbReference>
<evidence type="ECO:0000313" key="5">
    <source>
        <dbReference type="Proteomes" id="UP000886796"/>
    </source>
</evidence>
<dbReference type="InterPro" id="IPR009057">
    <property type="entry name" value="Homeodomain-like_sf"/>
</dbReference>
<gene>
    <name evidence="4" type="ORF">IAB74_04180</name>
</gene>
<sequence>MPNFTEKAIKASFMKLLNAQPLNQISVRDIVEECGINRNSFYYHYQDIPALIEEIVEECFDALVRKYANVTSLRDGFHAAVGFMPENKMALLHIYNSLSREVFERYLMKFCGDLIESYIGTAFGETNIPQRDKELIVRLLKCQLFGAFIDWMNRGMPETVTEDINRILEICHGMADEIVQRCQKAN</sequence>
<protein>
    <submittedName>
        <fullName evidence="4">TetR/AcrR family transcriptional regulator</fullName>
    </submittedName>
</protein>
<evidence type="ECO:0000256" key="1">
    <source>
        <dbReference type="ARBA" id="ARBA00023125"/>
    </source>
</evidence>